<accession>A0A9W6WI55</accession>
<evidence type="ECO:0000313" key="1">
    <source>
        <dbReference type="EMBL" id="GMF13947.1"/>
    </source>
</evidence>
<name>A0A9W6WI55_9STRA</name>
<evidence type="ECO:0000313" key="2">
    <source>
        <dbReference type="Proteomes" id="UP001165083"/>
    </source>
</evidence>
<protein>
    <submittedName>
        <fullName evidence="1">Unnamed protein product</fullName>
    </submittedName>
</protein>
<reference evidence="1" key="1">
    <citation type="submission" date="2023-04" db="EMBL/GenBank/DDBJ databases">
        <title>Phytophthora lilii NBRC 32176.</title>
        <authorList>
            <person name="Ichikawa N."/>
            <person name="Sato H."/>
            <person name="Tonouchi N."/>
        </authorList>
    </citation>
    <scope>NUCLEOTIDE SEQUENCE</scope>
    <source>
        <strain evidence="1">NBRC 32176</strain>
    </source>
</reference>
<dbReference type="Proteomes" id="UP001165083">
    <property type="component" value="Unassembled WGS sequence"/>
</dbReference>
<proteinExistence type="predicted"/>
<gene>
    <name evidence="1" type="ORF">Plil01_000436900</name>
</gene>
<comment type="caution">
    <text evidence="1">The sequence shown here is derived from an EMBL/GenBank/DDBJ whole genome shotgun (WGS) entry which is preliminary data.</text>
</comment>
<sequence length="167" mass="18853">MKYELLKFHRDQSDPIATNLTKKRVREPRVEVETNPFCLERQLADSYQQLNFNKFINQSADLKASSRIDFRARPEFSTLPPATSYTPAVAHFTTPKVVSVDPCDLRKAPAERNCKTGGAVVDVKASTRRLFPPGHDQYGLVAPSRHAVDPLKCSELTFNIFCLSRLS</sequence>
<keyword evidence="2" id="KW-1185">Reference proteome</keyword>
<dbReference type="OrthoDB" id="71634at2759"/>
<dbReference type="EMBL" id="BSXW01000177">
    <property type="protein sequence ID" value="GMF13947.1"/>
    <property type="molecule type" value="Genomic_DNA"/>
</dbReference>
<dbReference type="AlphaFoldDB" id="A0A9W6WI55"/>
<organism evidence="1 2">
    <name type="scientific">Phytophthora lilii</name>
    <dbReference type="NCBI Taxonomy" id="2077276"/>
    <lineage>
        <taxon>Eukaryota</taxon>
        <taxon>Sar</taxon>
        <taxon>Stramenopiles</taxon>
        <taxon>Oomycota</taxon>
        <taxon>Peronosporomycetes</taxon>
        <taxon>Peronosporales</taxon>
        <taxon>Peronosporaceae</taxon>
        <taxon>Phytophthora</taxon>
    </lineage>
</organism>